<dbReference type="InterPro" id="IPR016776">
    <property type="entry name" value="ApeP-like_dehydratase"/>
</dbReference>
<proteinExistence type="predicted"/>
<dbReference type="Pfam" id="PF22817">
    <property type="entry name" value="ApeP-like"/>
    <property type="match status" value="1"/>
</dbReference>
<sequence length="143" mass="15933">MNSQLPIHQISELIPQKAPFVMVDKLVDFSKEFVVASLKITPENIFTKNGVFTEPGLVEHMAQTVALHTGYDYFLKGEEAPTGYIGSIKKIAVYSLPKLNEIITTRAEILHEFMGVTMVRVSTFNSENKEIASGEMKTVIANE</sequence>
<evidence type="ECO:0008006" key="3">
    <source>
        <dbReference type="Google" id="ProtNLM"/>
    </source>
</evidence>
<keyword evidence="2" id="KW-1185">Reference proteome</keyword>
<dbReference type="Gene3D" id="3.10.129.10">
    <property type="entry name" value="Hotdog Thioesterase"/>
    <property type="match status" value="1"/>
</dbReference>
<comment type="caution">
    <text evidence="1">The sequence shown here is derived from an EMBL/GenBank/DDBJ whole genome shotgun (WGS) entry which is preliminary data.</text>
</comment>
<dbReference type="Proteomes" id="UP000270620">
    <property type="component" value="Unassembled WGS sequence"/>
</dbReference>
<dbReference type="RefSeq" id="WP_125466370.1">
    <property type="nucleotide sequence ID" value="NZ_RWBG01000001.1"/>
</dbReference>
<evidence type="ECO:0000313" key="2">
    <source>
        <dbReference type="Proteomes" id="UP000270620"/>
    </source>
</evidence>
<dbReference type="SUPFAM" id="SSF54637">
    <property type="entry name" value="Thioesterase/thiol ester dehydrase-isomerase"/>
    <property type="match status" value="1"/>
</dbReference>
<dbReference type="OrthoDB" id="2922403at2"/>
<protein>
    <recommendedName>
        <fullName evidence="3">FabZ</fullName>
    </recommendedName>
</protein>
<dbReference type="AlphaFoldDB" id="A0A3R9PM07"/>
<dbReference type="InterPro" id="IPR029069">
    <property type="entry name" value="HotDog_dom_sf"/>
</dbReference>
<gene>
    <name evidence="1" type="ORF">EJA19_00425</name>
</gene>
<accession>A0A3R9PM07</accession>
<name>A0A3R9PM07_9FLAO</name>
<evidence type="ECO:0000313" key="1">
    <source>
        <dbReference type="EMBL" id="RSK41373.1"/>
    </source>
</evidence>
<organism evidence="1 2">
    <name type="scientific">Mangrovimonas spongiae</name>
    <dbReference type="NCBI Taxonomy" id="2494697"/>
    <lineage>
        <taxon>Bacteria</taxon>
        <taxon>Pseudomonadati</taxon>
        <taxon>Bacteroidota</taxon>
        <taxon>Flavobacteriia</taxon>
        <taxon>Flavobacteriales</taxon>
        <taxon>Flavobacteriaceae</taxon>
        <taxon>Mangrovimonas</taxon>
    </lineage>
</organism>
<dbReference type="EMBL" id="RWBG01000001">
    <property type="protein sequence ID" value="RSK41373.1"/>
    <property type="molecule type" value="Genomic_DNA"/>
</dbReference>
<reference evidence="1 2" key="1">
    <citation type="submission" date="2018-12" db="EMBL/GenBank/DDBJ databases">
        <title>Mangrovimonas spongiae sp. nov., a novel member of the genus Mangrovimonas isolated from marine sponge.</title>
        <authorList>
            <person name="Zhuang L."/>
            <person name="Luo L."/>
        </authorList>
    </citation>
    <scope>NUCLEOTIDE SEQUENCE [LARGE SCALE GENOMIC DNA]</scope>
    <source>
        <strain evidence="1 2">HN-E26</strain>
    </source>
</reference>